<dbReference type="GO" id="GO:0006606">
    <property type="term" value="P:protein import into nucleus"/>
    <property type="evidence" value="ECO:0007669"/>
    <property type="project" value="TreeGrafter"/>
</dbReference>
<feature type="domain" description="SYO1-like TPR repeats" evidence="3">
    <location>
        <begin position="452"/>
        <end position="729"/>
    </location>
</feature>
<dbReference type="Proteomes" id="UP000789739">
    <property type="component" value="Unassembled WGS sequence"/>
</dbReference>
<dbReference type="Pfam" id="PF25567">
    <property type="entry name" value="TPR_SYO1"/>
    <property type="match status" value="1"/>
</dbReference>
<dbReference type="InterPro" id="IPR057990">
    <property type="entry name" value="TPR_SYO1"/>
</dbReference>
<protein>
    <submittedName>
        <fullName evidence="4">4801_t:CDS:1</fullName>
    </submittedName>
</protein>
<dbReference type="SUPFAM" id="SSF48371">
    <property type="entry name" value="ARM repeat"/>
    <property type="match status" value="1"/>
</dbReference>
<evidence type="ECO:0000256" key="1">
    <source>
        <dbReference type="ARBA" id="ARBA00049983"/>
    </source>
</evidence>
<feature type="compositionally biased region" description="Acidic residues" evidence="2">
    <location>
        <begin position="380"/>
        <end position="406"/>
    </location>
</feature>
<feature type="compositionally biased region" description="Basic and acidic residues" evidence="2">
    <location>
        <begin position="327"/>
        <end position="343"/>
    </location>
</feature>
<dbReference type="GO" id="GO:0051082">
    <property type="term" value="F:unfolded protein binding"/>
    <property type="evidence" value="ECO:0007669"/>
    <property type="project" value="TreeGrafter"/>
</dbReference>
<organism evidence="4 5">
    <name type="scientific">Paraglomus brasilianum</name>
    <dbReference type="NCBI Taxonomy" id="144538"/>
    <lineage>
        <taxon>Eukaryota</taxon>
        <taxon>Fungi</taxon>
        <taxon>Fungi incertae sedis</taxon>
        <taxon>Mucoromycota</taxon>
        <taxon>Glomeromycotina</taxon>
        <taxon>Glomeromycetes</taxon>
        <taxon>Paraglomerales</taxon>
        <taxon>Paraglomeraceae</taxon>
        <taxon>Paraglomus</taxon>
    </lineage>
</organism>
<dbReference type="EMBL" id="CAJVPI010000992">
    <property type="protein sequence ID" value="CAG8587387.1"/>
    <property type="molecule type" value="Genomic_DNA"/>
</dbReference>
<dbReference type="PANTHER" id="PTHR13347:SF1">
    <property type="entry name" value="HEAT REPEAT-CONTAINING PROTEIN 3"/>
    <property type="match status" value="1"/>
</dbReference>
<dbReference type="InterPro" id="IPR016024">
    <property type="entry name" value="ARM-type_fold"/>
</dbReference>
<dbReference type="OrthoDB" id="288703at2759"/>
<evidence type="ECO:0000313" key="5">
    <source>
        <dbReference type="Proteomes" id="UP000789739"/>
    </source>
</evidence>
<accession>A0A9N9C5R0</accession>
<comment type="caution">
    <text evidence="4">The sequence shown here is derived from an EMBL/GenBank/DDBJ whole genome shotgun (WGS) entry which is preliminary data.</text>
</comment>
<proteinExistence type="inferred from homology"/>
<evidence type="ECO:0000259" key="3">
    <source>
        <dbReference type="Pfam" id="PF25567"/>
    </source>
</evidence>
<dbReference type="AlphaFoldDB" id="A0A9N9C5R0"/>
<dbReference type="CDD" id="cd13394">
    <property type="entry name" value="Syo1_like"/>
    <property type="match status" value="1"/>
</dbReference>
<dbReference type="InterPro" id="IPR052616">
    <property type="entry name" value="SYO1-like"/>
</dbReference>
<sequence length="735" mass="81128">MGKTKRPPNKVRSSPLPAADQEQLEVIIPVIDKLSCPNATERAWAAACVSNLVTTNETTRKLLLSKGLAKKLIERLTDNVHDVIVEAVGALRNLAVTAGDDACIELYNADVLTPLMALIPQTSTAIEKSLLNDDTQSTNDQTDTMVIDPKCAWDLAENIIYIISALCESSSKALIAVNNMNVLPFLMSFFTQSNKIPVKPVLAAAQCLYTITDEHEDLLVRFNDNPQYVNLLSSVINTPARDYIKPQQYDEYIWLLVRVLACGILSNLQSPANVGDAATEMKKMTLPLLLSCLDINLQQIASEAVSDALEAARTDANFIITSNNTEGTREESSASAMDLEKPKSCDKTFEKQAALETRLTITQRALELVAKICSESSPNADEDNGKDTLPSDDENDEQPQDNDDAMSTDSIKSSASVSRVLLDTATLDTNYSRALTDLSSASLSVFTTLAHDLTPKLIALSTPTSISFSDTAPDAVRIHHRKIITIMSTTHLRAVECLNNFLLTIVEVAGGFKWFEEKKFEIEELWVCLIQRLKECIGGRDRLEKVLGVTKENEGVQGEGLEERRNLIETLIGCAWSVARGLKGYVPVSESEINEFINWYLVTRSDSLRVKIIGTLGTIARRQNAIEANRTIGNFLISVLQLLLTDGSTSTDCAVEALNAVYDIYADIEYDYDRPVFVDGGYLEVLKGLVGTVGKMAKSIDKRKARDQRLRADEAYENLIAFIKYKEDERNTLCM</sequence>
<evidence type="ECO:0000313" key="4">
    <source>
        <dbReference type="EMBL" id="CAG8587387.1"/>
    </source>
</evidence>
<evidence type="ECO:0000256" key="2">
    <source>
        <dbReference type="SAM" id="MobiDB-lite"/>
    </source>
</evidence>
<keyword evidence="5" id="KW-1185">Reference proteome</keyword>
<dbReference type="Gene3D" id="1.25.10.10">
    <property type="entry name" value="Leucine-rich Repeat Variant"/>
    <property type="match status" value="1"/>
</dbReference>
<reference evidence="4" key="1">
    <citation type="submission" date="2021-06" db="EMBL/GenBank/DDBJ databases">
        <authorList>
            <person name="Kallberg Y."/>
            <person name="Tangrot J."/>
            <person name="Rosling A."/>
        </authorList>
    </citation>
    <scope>NUCLEOTIDE SEQUENCE</scope>
    <source>
        <strain evidence="4">BR232B</strain>
    </source>
</reference>
<gene>
    <name evidence="4" type="ORF">PBRASI_LOCUS6940</name>
</gene>
<dbReference type="PANTHER" id="PTHR13347">
    <property type="entry name" value="HEAT REPEAT-CONTAINING PROTEIN 3"/>
    <property type="match status" value="1"/>
</dbReference>
<dbReference type="GO" id="GO:0042273">
    <property type="term" value="P:ribosomal large subunit biogenesis"/>
    <property type="evidence" value="ECO:0007669"/>
    <property type="project" value="TreeGrafter"/>
</dbReference>
<feature type="region of interest" description="Disordered" evidence="2">
    <location>
        <begin position="323"/>
        <end position="343"/>
    </location>
</feature>
<name>A0A9N9C5R0_9GLOM</name>
<comment type="similarity">
    <text evidence="1">Belongs to the nuclear import and ribosome assembly adapter family.</text>
</comment>
<feature type="region of interest" description="Disordered" evidence="2">
    <location>
        <begin position="373"/>
        <end position="411"/>
    </location>
</feature>
<dbReference type="InterPro" id="IPR011989">
    <property type="entry name" value="ARM-like"/>
</dbReference>